<protein>
    <submittedName>
        <fullName evidence="1">DUF1217 domain-containing protein</fullName>
    </submittedName>
</protein>
<keyword evidence="2" id="KW-1185">Reference proteome</keyword>
<proteinExistence type="predicted"/>
<reference evidence="1 2" key="1">
    <citation type="submission" date="2020-02" db="EMBL/GenBank/DDBJ databases">
        <title>Pseudoroseicyclus tamarix, sp. nov., isolated from offshore sediment of a Tamarix chinensis forest.</title>
        <authorList>
            <person name="Gai Y."/>
        </authorList>
    </citation>
    <scope>NUCLEOTIDE SEQUENCE [LARGE SCALE GENOMIC DNA]</scope>
    <source>
        <strain evidence="1 2">CLL3-39</strain>
    </source>
</reference>
<dbReference type="Gene3D" id="1.10.3700.10">
    <property type="entry name" value="AGR C 984p-like"/>
    <property type="match status" value="1"/>
</dbReference>
<sequence>MMFQPVVPASGYTGWTFLQRTRETQMEAFSSSPVLQRETDYFREHIAEVKSAEDLVNDRRLLTIALGAYGLEDDIDHKAFIRQVLEDGTLKEDALANRLADKTYAQFSRAFGFADLGGLTGTSGFADKIIARYEERSFEIAVGEQDDAMRQAMNLERGLNDVVKGSEGTDARWFSVMGSPPLRSVFETALGFPPGFGAVDLDQQLVQFKERAESVFGTSDVAELAEPEAREKIVRIFLARNEIGNVSLGVSGASAALTLLSNAGSLYR</sequence>
<dbReference type="Pfam" id="PF06748">
    <property type="entry name" value="DUF1217"/>
    <property type="match status" value="1"/>
</dbReference>
<organism evidence="1 2">
    <name type="scientific">Pseudoroseicyclus tamaricis</name>
    <dbReference type="NCBI Taxonomy" id="2705421"/>
    <lineage>
        <taxon>Bacteria</taxon>
        <taxon>Pseudomonadati</taxon>
        <taxon>Pseudomonadota</taxon>
        <taxon>Alphaproteobacteria</taxon>
        <taxon>Rhodobacterales</taxon>
        <taxon>Paracoccaceae</taxon>
        <taxon>Pseudoroseicyclus</taxon>
    </lineage>
</organism>
<evidence type="ECO:0000313" key="1">
    <source>
        <dbReference type="EMBL" id="NDV02539.1"/>
    </source>
</evidence>
<accession>A0A6B2K0R4</accession>
<dbReference type="EMBL" id="JAAGAB010000004">
    <property type="protein sequence ID" value="NDV02539.1"/>
    <property type="molecule type" value="Genomic_DNA"/>
</dbReference>
<dbReference type="SUPFAM" id="SSF158837">
    <property type="entry name" value="AGR C 984p-like"/>
    <property type="match status" value="1"/>
</dbReference>
<dbReference type="InterPro" id="IPR023157">
    <property type="entry name" value="AGR-C-984p-like_sf"/>
</dbReference>
<gene>
    <name evidence="1" type="ORF">GZA08_16335</name>
</gene>
<dbReference type="AlphaFoldDB" id="A0A6B2K0R4"/>
<evidence type="ECO:0000313" key="2">
    <source>
        <dbReference type="Proteomes" id="UP000474757"/>
    </source>
</evidence>
<name>A0A6B2K0R4_9RHOB</name>
<dbReference type="Proteomes" id="UP000474757">
    <property type="component" value="Unassembled WGS sequence"/>
</dbReference>
<dbReference type="InterPro" id="IPR010626">
    <property type="entry name" value="DUF1217"/>
</dbReference>
<comment type="caution">
    <text evidence="1">The sequence shown here is derived from an EMBL/GenBank/DDBJ whole genome shotgun (WGS) entry which is preliminary data.</text>
</comment>